<dbReference type="InterPro" id="IPR045874">
    <property type="entry name" value="LRK10/LRL21-25-like"/>
</dbReference>
<dbReference type="Proteomes" id="UP000053555">
    <property type="component" value="Unassembled WGS sequence"/>
</dbReference>
<proteinExistence type="predicted"/>
<accession>A0A0B2QV31</accession>
<evidence type="ECO:0000256" key="2">
    <source>
        <dbReference type="ARBA" id="ARBA00022527"/>
    </source>
</evidence>
<keyword evidence="6" id="KW-0472">Membrane</keyword>
<dbReference type="PROSITE" id="PS50011">
    <property type="entry name" value="PROTEIN_KINASE_DOM"/>
    <property type="match status" value="1"/>
</dbReference>
<evidence type="ECO:0000256" key="7">
    <source>
        <dbReference type="ARBA" id="ARBA00023180"/>
    </source>
</evidence>
<dbReference type="GO" id="GO:0005524">
    <property type="term" value="F:ATP binding"/>
    <property type="evidence" value="ECO:0007669"/>
    <property type="project" value="UniProtKB-UniRule"/>
</dbReference>
<dbReference type="EC" id="2.7.10.1" evidence="10"/>
<evidence type="ECO:0000256" key="6">
    <source>
        <dbReference type="ARBA" id="ARBA00023136"/>
    </source>
</evidence>
<keyword evidence="5" id="KW-1133">Transmembrane helix</keyword>
<evidence type="ECO:0000256" key="8">
    <source>
        <dbReference type="PROSITE-ProRule" id="PRU10141"/>
    </source>
</evidence>
<keyword evidence="7" id="KW-0325">Glycoprotein</keyword>
<dbReference type="GO" id="GO:0004674">
    <property type="term" value="F:protein serine/threonine kinase activity"/>
    <property type="evidence" value="ECO:0007669"/>
    <property type="project" value="UniProtKB-KW"/>
</dbReference>
<dbReference type="GO" id="GO:0016020">
    <property type="term" value="C:membrane"/>
    <property type="evidence" value="ECO:0007669"/>
    <property type="project" value="UniProtKB-SubCell"/>
</dbReference>
<keyword evidence="10" id="KW-0808">Transferase</keyword>
<gene>
    <name evidence="10" type="ORF">glysoja_044898</name>
</gene>
<keyword evidence="10" id="KW-0418">Kinase</keyword>
<dbReference type="InterPro" id="IPR011009">
    <property type="entry name" value="Kinase-like_dom_sf"/>
</dbReference>
<keyword evidence="10" id="KW-0675">Receptor</keyword>
<protein>
    <submittedName>
        <fullName evidence="10">Putative receptor-like protein kinase</fullName>
        <ecNumber evidence="10">2.7.10.1</ecNumber>
    </submittedName>
</protein>
<dbReference type="Gene3D" id="3.30.200.20">
    <property type="entry name" value="Phosphorylase Kinase, domain 1"/>
    <property type="match status" value="1"/>
</dbReference>
<sequence>MTGGFKVKLGQGGFGSVYKGKLRSGPDVAIKMLSNSKSNGQDFISEVATVGRIHHVNVPHNILLDQNFVPKVSDFGLAKLYPVNDSIVTLTAARGTLGYMAPELFYKNIGGVSYKADVYSFGMLLMEMTSRRRNSNPCAEHSSQHYFPLWIYDQFKEEKDVDMEDVSEEDKILTKRMFIVALWCIQLKPGDRPSMNEVVEMLEGKIESLEMPPRPSFYPHEMSEPNAIISSDQTTWSDSSSMDTYHGEPINIGLVRLHVSYLLPLVTAAIVIVTVAIVDSNPNPNPIDDKEQDVITGIQNDFAEIRGMFKSGISEISGNKTISKFTKIALSFLKLGFEEEYDLKGVLRVTKDVIAFTRSVALHP</sequence>
<name>A0A0B2QV31_GLYSO</name>
<feature type="domain" description="Protein kinase" evidence="9">
    <location>
        <begin position="1"/>
        <end position="217"/>
    </location>
</feature>
<dbReference type="InterPro" id="IPR000719">
    <property type="entry name" value="Prot_kinase_dom"/>
</dbReference>
<keyword evidence="4" id="KW-0732">Signal</keyword>
<dbReference type="InterPro" id="IPR017441">
    <property type="entry name" value="Protein_kinase_ATP_BS"/>
</dbReference>
<keyword evidence="3" id="KW-0812">Transmembrane</keyword>
<keyword evidence="8" id="KW-0547">Nucleotide-binding</keyword>
<evidence type="ECO:0000256" key="5">
    <source>
        <dbReference type="ARBA" id="ARBA00022989"/>
    </source>
</evidence>
<dbReference type="SUPFAM" id="SSF56112">
    <property type="entry name" value="Protein kinase-like (PK-like)"/>
    <property type="match status" value="1"/>
</dbReference>
<dbReference type="PANTHER" id="PTHR27009">
    <property type="entry name" value="RUST RESISTANCE KINASE LR10-RELATED"/>
    <property type="match status" value="1"/>
</dbReference>
<reference evidence="10" key="1">
    <citation type="submission" date="2014-07" db="EMBL/GenBank/DDBJ databases">
        <title>Identification of a novel salt tolerance gene in wild soybean by whole-genome sequencing.</title>
        <authorList>
            <person name="Lam H.-M."/>
            <person name="Qi X."/>
            <person name="Li M.-W."/>
            <person name="Liu X."/>
            <person name="Xie M."/>
            <person name="Ni M."/>
            <person name="Xu X."/>
        </authorList>
    </citation>
    <scope>NUCLEOTIDE SEQUENCE [LARGE SCALE GENOMIC DNA]</scope>
    <source>
        <tissue evidence="10">Root</tissue>
    </source>
</reference>
<dbReference type="InterPro" id="IPR001245">
    <property type="entry name" value="Ser-Thr/Tyr_kinase_cat_dom"/>
</dbReference>
<dbReference type="Gene3D" id="1.10.510.10">
    <property type="entry name" value="Transferase(Phosphotransferase) domain 1"/>
    <property type="match status" value="1"/>
</dbReference>
<dbReference type="EMBL" id="KN656170">
    <property type="protein sequence ID" value="KHN23633.1"/>
    <property type="molecule type" value="Genomic_DNA"/>
</dbReference>
<evidence type="ECO:0000256" key="4">
    <source>
        <dbReference type="ARBA" id="ARBA00022729"/>
    </source>
</evidence>
<evidence type="ECO:0000256" key="3">
    <source>
        <dbReference type="ARBA" id="ARBA00022692"/>
    </source>
</evidence>
<evidence type="ECO:0000313" key="10">
    <source>
        <dbReference type="EMBL" id="KHN23633.1"/>
    </source>
</evidence>
<keyword evidence="2" id="KW-0723">Serine/threonine-protein kinase</keyword>
<keyword evidence="8" id="KW-0067">ATP-binding</keyword>
<evidence type="ECO:0000256" key="1">
    <source>
        <dbReference type="ARBA" id="ARBA00004479"/>
    </source>
</evidence>
<dbReference type="PROSITE" id="PS00107">
    <property type="entry name" value="PROTEIN_KINASE_ATP"/>
    <property type="match status" value="1"/>
</dbReference>
<dbReference type="Pfam" id="PF00069">
    <property type="entry name" value="Pkinase"/>
    <property type="match status" value="1"/>
</dbReference>
<dbReference type="Pfam" id="PF07714">
    <property type="entry name" value="PK_Tyr_Ser-Thr"/>
    <property type="match status" value="1"/>
</dbReference>
<evidence type="ECO:0000259" key="9">
    <source>
        <dbReference type="PROSITE" id="PS50011"/>
    </source>
</evidence>
<comment type="subcellular location">
    <subcellularLocation>
        <location evidence="1">Membrane</location>
        <topology evidence="1">Single-pass type I membrane protein</topology>
    </subcellularLocation>
</comment>
<feature type="binding site" evidence="8">
    <location>
        <position position="31"/>
    </location>
    <ligand>
        <name>ATP</name>
        <dbReference type="ChEBI" id="CHEBI:30616"/>
    </ligand>
</feature>
<dbReference type="GO" id="GO:0004714">
    <property type="term" value="F:transmembrane receptor protein tyrosine kinase activity"/>
    <property type="evidence" value="ECO:0007669"/>
    <property type="project" value="UniProtKB-EC"/>
</dbReference>
<dbReference type="AlphaFoldDB" id="A0A0B2QV31"/>
<organism evidence="10">
    <name type="scientific">Glycine soja</name>
    <name type="common">Wild soybean</name>
    <dbReference type="NCBI Taxonomy" id="3848"/>
    <lineage>
        <taxon>Eukaryota</taxon>
        <taxon>Viridiplantae</taxon>
        <taxon>Streptophyta</taxon>
        <taxon>Embryophyta</taxon>
        <taxon>Tracheophyta</taxon>
        <taxon>Spermatophyta</taxon>
        <taxon>Magnoliopsida</taxon>
        <taxon>eudicotyledons</taxon>
        <taxon>Gunneridae</taxon>
        <taxon>Pentapetalae</taxon>
        <taxon>rosids</taxon>
        <taxon>fabids</taxon>
        <taxon>Fabales</taxon>
        <taxon>Fabaceae</taxon>
        <taxon>Papilionoideae</taxon>
        <taxon>50 kb inversion clade</taxon>
        <taxon>NPAAA clade</taxon>
        <taxon>indigoferoid/millettioid clade</taxon>
        <taxon>Phaseoleae</taxon>
        <taxon>Glycine</taxon>
        <taxon>Glycine subgen. Soja</taxon>
    </lineage>
</organism>